<dbReference type="Pfam" id="PF02245">
    <property type="entry name" value="Pur_DNA_glyco"/>
    <property type="match status" value="1"/>
</dbReference>
<name>A0A1S8LE05_9CLOT</name>
<accession>A0A1S8LE05</accession>
<evidence type="ECO:0000313" key="7">
    <source>
        <dbReference type="Proteomes" id="UP000190951"/>
    </source>
</evidence>
<protein>
    <recommendedName>
        <fullName evidence="5">Putative 3-methyladenine DNA glycosylase</fullName>
        <ecNumber evidence="5">3.2.2.-</ecNumber>
    </recommendedName>
</protein>
<dbReference type="GO" id="GO:0003677">
    <property type="term" value="F:DNA binding"/>
    <property type="evidence" value="ECO:0007669"/>
    <property type="project" value="InterPro"/>
</dbReference>
<dbReference type="RefSeq" id="WP_077835680.1">
    <property type="nucleotide sequence ID" value="NZ_CP096983.1"/>
</dbReference>
<evidence type="ECO:0000256" key="4">
    <source>
        <dbReference type="ARBA" id="ARBA00023204"/>
    </source>
</evidence>
<evidence type="ECO:0000256" key="3">
    <source>
        <dbReference type="ARBA" id="ARBA00022801"/>
    </source>
</evidence>
<organism evidence="6 7">
    <name type="scientific">Clostridium felsineum</name>
    <dbReference type="NCBI Taxonomy" id="36839"/>
    <lineage>
        <taxon>Bacteria</taxon>
        <taxon>Bacillati</taxon>
        <taxon>Bacillota</taxon>
        <taxon>Clostridia</taxon>
        <taxon>Eubacteriales</taxon>
        <taxon>Clostridiaceae</taxon>
        <taxon>Clostridium</taxon>
    </lineage>
</organism>
<dbReference type="EMBL" id="CP096983">
    <property type="protein sequence ID" value="URZ10271.1"/>
    <property type="molecule type" value="Genomic_DNA"/>
</dbReference>
<keyword evidence="4 5" id="KW-0234">DNA repair</keyword>
<dbReference type="KEGG" id="crw:CROST_009790"/>
<dbReference type="FunFam" id="3.10.300.10:FF:000001">
    <property type="entry name" value="Putative 3-methyladenine DNA glycosylase"/>
    <property type="match status" value="1"/>
</dbReference>
<dbReference type="NCBIfam" id="NF002001">
    <property type="entry name" value="PRK00802.1-1"/>
    <property type="match status" value="1"/>
</dbReference>
<keyword evidence="2 5" id="KW-0227">DNA damage</keyword>
<keyword evidence="3 5" id="KW-0378">Hydrolase</keyword>
<dbReference type="NCBIfam" id="TIGR00567">
    <property type="entry name" value="3mg"/>
    <property type="match status" value="1"/>
</dbReference>
<evidence type="ECO:0000313" key="6">
    <source>
        <dbReference type="EMBL" id="URZ10271.1"/>
    </source>
</evidence>
<dbReference type="AlphaFoldDB" id="A0A1S8LE05"/>
<comment type="similarity">
    <text evidence="1 5">Belongs to the DNA glycosylase MPG family.</text>
</comment>
<dbReference type="InterPro" id="IPR011034">
    <property type="entry name" value="Formyl_transferase-like_C_sf"/>
</dbReference>
<dbReference type="Proteomes" id="UP000190951">
    <property type="component" value="Chromosome"/>
</dbReference>
<dbReference type="CDD" id="cd00540">
    <property type="entry name" value="AAG"/>
    <property type="match status" value="1"/>
</dbReference>
<keyword evidence="7" id="KW-1185">Reference proteome</keyword>
<dbReference type="PANTHER" id="PTHR10429">
    <property type="entry name" value="DNA-3-METHYLADENINE GLYCOSYLASE"/>
    <property type="match status" value="1"/>
</dbReference>
<dbReference type="PANTHER" id="PTHR10429:SF0">
    <property type="entry name" value="DNA-3-METHYLADENINE GLYCOSYLASE"/>
    <property type="match status" value="1"/>
</dbReference>
<dbReference type="EC" id="3.2.2.-" evidence="5"/>
<evidence type="ECO:0000256" key="2">
    <source>
        <dbReference type="ARBA" id="ARBA00022763"/>
    </source>
</evidence>
<dbReference type="GO" id="GO:0003905">
    <property type="term" value="F:alkylbase DNA N-glycosylase activity"/>
    <property type="evidence" value="ECO:0007669"/>
    <property type="project" value="InterPro"/>
</dbReference>
<sequence>MKFSREFYSRDTIVLAKELLGKVLVHEVDGIKTSGKIVEVEAYRGIKDKGAHAYGGRKTARLEALYGEAGHAYVYFIYGLYYCMNVVAMQEGIPEGVLIRAIEPVEGIEVMSERRFKKPLNKLSKYQLKNLTNGPSKLCSAMDIARSQNLMDLLGNELYIEDAENEDFEIVEAKRVGIDYAEEAKDYLWRFYIKGNNNVSVK</sequence>
<proteinExistence type="inferred from homology"/>
<keyword evidence="6" id="KW-0326">Glycosidase</keyword>
<dbReference type="HAMAP" id="MF_00527">
    <property type="entry name" value="3MGH"/>
    <property type="match status" value="1"/>
</dbReference>
<reference evidence="6 7" key="1">
    <citation type="submission" date="2022-04" db="EMBL/GenBank/DDBJ databases">
        <title>Genome sequence of C. roseum typestrain.</title>
        <authorList>
            <person name="Poehlein A."/>
            <person name="Schoch T."/>
            <person name="Duerre P."/>
            <person name="Daniel R."/>
        </authorList>
    </citation>
    <scope>NUCLEOTIDE SEQUENCE [LARGE SCALE GENOMIC DNA]</scope>
    <source>
        <strain evidence="6 7">DSM 7320</strain>
    </source>
</reference>
<gene>
    <name evidence="6" type="ORF">CROST_009790</name>
</gene>
<evidence type="ECO:0000256" key="1">
    <source>
        <dbReference type="ARBA" id="ARBA00009232"/>
    </source>
</evidence>
<dbReference type="SUPFAM" id="SSF50486">
    <property type="entry name" value="FMT C-terminal domain-like"/>
    <property type="match status" value="1"/>
</dbReference>
<dbReference type="STRING" id="84029.CROST_10240"/>
<dbReference type="InterPro" id="IPR003180">
    <property type="entry name" value="MPG"/>
</dbReference>
<dbReference type="InterPro" id="IPR036995">
    <property type="entry name" value="MPG_sf"/>
</dbReference>
<dbReference type="Gene3D" id="3.10.300.10">
    <property type="entry name" value="Methylpurine-DNA glycosylase (MPG)"/>
    <property type="match status" value="1"/>
</dbReference>
<evidence type="ECO:0000256" key="5">
    <source>
        <dbReference type="HAMAP-Rule" id="MF_00527"/>
    </source>
</evidence>
<dbReference type="GO" id="GO:0006284">
    <property type="term" value="P:base-excision repair"/>
    <property type="evidence" value="ECO:0007669"/>
    <property type="project" value="InterPro"/>
</dbReference>